<dbReference type="Proteomes" id="UP000232149">
    <property type="component" value="Unassembled WGS sequence"/>
</dbReference>
<gene>
    <name evidence="2" type="ORF">CH376_03730</name>
    <name evidence="1" type="ORF">CH380_05810</name>
</gene>
<comment type="caution">
    <text evidence="1">The sequence shown here is derived from an EMBL/GenBank/DDBJ whole genome shotgun (WGS) entry which is preliminary data.</text>
</comment>
<dbReference type="EMBL" id="NPDU01000006">
    <property type="protein sequence ID" value="PJZ63358.1"/>
    <property type="molecule type" value="Genomic_DNA"/>
</dbReference>
<dbReference type="Proteomes" id="UP000232188">
    <property type="component" value="Unassembled WGS sequence"/>
</dbReference>
<evidence type="ECO:0000313" key="4">
    <source>
        <dbReference type="Proteomes" id="UP000232188"/>
    </source>
</evidence>
<evidence type="ECO:0000313" key="2">
    <source>
        <dbReference type="EMBL" id="PJZ63358.1"/>
    </source>
</evidence>
<name>A0A2M9YR85_9LEPT</name>
<organism evidence="1 4">
    <name type="scientific">Leptospira adleri</name>
    <dbReference type="NCBI Taxonomy" id="2023186"/>
    <lineage>
        <taxon>Bacteria</taxon>
        <taxon>Pseudomonadati</taxon>
        <taxon>Spirochaetota</taxon>
        <taxon>Spirochaetia</taxon>
        <taxon>Leptospirales</taxon>
        <taxon>Leptospiraceae</taxon>
        <taxon>Leptospira</taxon>
    </lineage>
</organism>
<dbReference type="AlphaFoldDB" id="A0A2M9YR85"/>
<keyword evidence="3" id="KW-1185">Reference proteome</keyword>
<sequence>MGKVLIKIPFFLNARCKKKYCKRVESDRFPHLQNSETESSDQNQKKVSRNSNGLSILSFVKDRIRFIQAETQRFPILKYF</sequence>
<protein>
    <submittedName>
        <fullName evidence="1">Uncharacterized protein</fullName>
    </submittedName>
</protein>
<dbReference type="EMBL" id="NPDV01000004">
    <property type="protein sequence ID" value="PJZ54035.1"/>
    <property type="molecule type" value="Genomic_DNA"/>
</dbReference>
<evidence type="ECO:0000313" key="1">
    <source>
        <dbReference type="EMBL" id="PJZ54035.1"/>
    </source>
</evidence>
<evidence type="ECO:0000313" key="3">
    <source>
        <dbReference type="Proteomes" id="UP000232149"/>
    </source>
</evidence>
<accession>A0A2M9YR85</accession>
<proteinExistence type="predicted"/>
<reference evidence="3 4" key="1">
    <citation type="submission" date="2017-07" db="EMBL/GenBank/DDBJ databases">
        <title>Leptospira spp. isolated from tropical soils.</title>
        <authorList>
            <person name="Thibeaux R."/>
            <person name="Iraola G."/>
            <person name="Ferres I."/>
            <person name="Bierque E."/>
            <person name="Girault D."/>
            <person name="Soupe-Gilbert M.-E."/>
            <person name="Picardeau M."/>
            <person name="Goarant C."/>
        </authorList>
    </citation>
    <scope>NUCLEOTIDE SEQUENCE [LARGE SCALE GENOMIC DNA]</scope>
    <source>
        <strain evidence="1 4">FH2-B-C1</strain>
        <strain evidence="2 3">FH2-B-D1</strain>
    </source>
</reference>